<dbReference type="InterPro" id="IPR016195">
    <property type="entry name" value="Pol/histidinol_Pase-like"/>
</dbReference>
<evidence type="ECO:0000313" key="8">
    <source>
        <dbReference type="Proteomes" id="UP000010866"/>
    </source>
</evidence>
<name>L0KX78_METHD</name>
<comment type="similarity">
    <text evidence="6">Belongs to the eukaryotic/archaeal RNase P protein component 3 family.</text>
</comment>
<dbReference type="EMBL" id="CP003362">
    <property type="protein sequence ID" value="AGB50057.1"/>
    <property type="molecule type" value="Genomic_DNA"/>
</dbReference>
<keyword evidence="1 6" id="KW-0963">Cytoplasm</keyword>
<keyword evidence="8" id="KW-1185">Reference proteome</keyword>
<keyword evidence="4 6" id="KW-0255">Endonuclease</keyword>
<organism evidence="7 8">
    <name type="scientific">Methanomethylovorans hollandica (strain DSM 15978 / NBRC 107637 / DMS1)</name>
    <dbReference type="NCBI Taxonomy" id="867904"/>
    <lineage>
        <taxon>Archaea</taxon>
        <taxon>Methanobacteriati</taxon>
        <taxon>Methanobacteriota</taxon>
        <taxon>Stenosarchaea group</taxon>
        <taxon>Methanomicrobia</taxon>
        <taxon>Methanosarcinales</taxon>
        <taxon>Methanosarcinaceae</taxon>
        <taxon>Methanomethylovorans</taxon>
    </lineage>
</organism>
<dbReference type="OrthoDB" id="85765at2157"/>
<keyword evidence="3 6" id="KW-0540">Nuclease</keyword>
<evidence type="ECO:0000313" key="7">
    <source>
        <dbReference type="EMBL" id="AGB50057.1"/>
    </source>
</evidence>
<dbReference type="Proteomes" id="UP000010866">
    <property type="component" value="Chromosome"/>
</dbReference>
<dbReference type="Gene3D" id="3.20.20.140">
    <property type="entry name" value="Metal-dependent hydrolases"/>
    <property type="match status" value="1"/>
</dbReference>
<proteinExistence type="inferred from homology"/>
<comment type="subcellular location">
    <subcellularLocation>
        <location evidence="6">Cytoplasm</location>
    </subcellularLocation>
</comment>
<comment type="function">
    <text evidence="6">Part of ribonuclease P, a protein complex that generates mature tRNA molecules by cleaving their 5'-ends.</text>
</comment>
<dbReference type="RefSeq" id="WP_015325222.1">
    <property type="nucleotide sequence ID" value="NC_019977.1"/>
</dbReference>
<dbReference type="InterPro" id="IPR023539">
    <property type="entry name" value="RNase_P_comp-3_arc"/>
</dbReference>
<gene>
    <name evidence="6" type="primary">rnp3</name>
    <name evidence="7" type="ordered locus">Metho_1880</name>
</gene>
<dbReference type="GO" id="GO:0004526">
    <property type="term" value="F:ribonuclease P activity"/>
    <property type="evidence" value="ECO:0007669"/>
    <property type="project" value="UniProtKB-UniRule"/>
</dbReference>
<dbReference type="NCBIfam" id="NF046111">
    <property type="entry name" value="RNaseP3Mthb"/>
    <property type="match status" value="1"/>
</dbReference>
<dbReference type="HAMAP" id="MF_00756">
    <property type="entry name" value="RNase_P_3"/>
    <property type="match status" value="1"/>
</dbReference>
<dbReference type="InterPro" id="IPR002738">
    <property type="entry name" value="RNase_P_p30"/>
</dbReference>
<dbReference type="GO" id="GO:0001682">
    <property type="term" value="P:tRNA 5'-leader removal"/>
    <property type="evidence" value="ECO:0007669"/>
    <property type="project" value="UniProtKB-UniRule"/>
</dbReference>
<dbReference type="EC" id="3.1.26.5" evidence="6"/>
<dbReference type="STRING" id="867904.Metho_1880"/>
<reference evidence="8" key="1">
    <citation type="submission" date="2012-02" db="EMBL/GenBank/DDBJ databases">
        <title>Complete sequence of chromosome of Methanomethylovorans hollandica DSM 15978.</title>
        <authorList>
            <person name="Lucas S."/>
            <person name="Copeland A."/>
            <person name="Lapidus A."/>
            <person name="Glavina del Rio T."/>
            <person name="Dalin E."/>
            <person name="Tice H."/>
            <person name="Bruce D."/>
            <person name="Goodwin L."/>
            <person name="Pitluck S."/>
            <person name="Peters L."/>
            <person name="Mikhailova N."/>
            <person name="Held B."/>
            <person name="Kyrpides N."/>
            <person name="Mavromatis K."/>
            <person name="Ivanova N."/>
            <person name="Brettin T."/>
            <person name="Detter J.C."/>
            <person name="Han C."/>
            <person name="Larimer F."/>
            <person name="Land M."/>
            <person name="Hauser L."/>
            <person name="Markowitz V."/>
            <person name="Cheng J.-F."/>
            <person name="Hugenholtz P."/>
            <person name="Woyke T."/>
            <person name="Wu D."/>
            <person name="Spring S."/>
            <person name="Schroeder M."/>
            <person name="Brambilla E."/>
            <person name="Klenk H.-P."/>
            <person name="Eisen J.A."/>
        </authorList>
    </citation>
    <scope>NUCLEOTIDE SEQUENCE [LARGE SCALE GENOMIC DNA]</scope>
    <source>
        <strain evidence="8">DSM 15978 / NBRC 107637 / DMS1</strain>
    </source>
</reference>
<dbReference type="SUPFAM" id="SSF89550">
    <property type="entry name" value="PHP domain-like"/>
    <property type="match status" value="1"/>
</dbReference>
<dbReference type="HOGENOM" id="CLU_074509_1_0_2"/>
<dbReference type="GO" id="GO:0030677">
    <property type="term" value="C:ribonuclease P complex"/>
    <property type="evidence" value="ECO:0007669"/>
    <property type="project" value="UniProtKB-UniRule"/>
</dbReference>
<accession>L0KX78</accession>
<evidence type="ECO:0000256" key="1">
    <source>
        <dbReference type="ARBA" id="ARBA00022490"/>
    </source>
</evidence>
<evidence type="ECO:0000256" key="5">
    <source>
        <dbReference type="ARBA" id="ARBA00022801"/>
    </source>
</evidence>
<dbReference type="GeneID" id="14406393"/>
<dbReference type="AlphaFoldDB" id="L0KX78"/>
<comment type="catalytic activity">
    <reaction evidence="6">
        <text>Endonucleolytic cleavage of RNA, removing 5'-extranucleotides from tRNA precursor.</text>
        <dbReference type="EC" id="3.1.26.5"/>
    </reaction>
</comment>
<evidence type="ECO:0000256" key="4">
    <source>
        <dbReference type="ARBA" id="ARBA00022759"/>
    </source>
</evidence>
<protein>
    <recommendedName>
        <fullName evidence="6">Ribonuclease P protein component 3</fullName>
        <shortName evidence="6">RNase P component 3</shortName>
        <ecNumber evidence="6">3.1.26.5</ecNumber>
    </recommendedName>
    <alternativeName>
        <fullName evidence="6">Rpp30</fullName>
    </alternativeName>
</protein>
<evidence type="ECO:0000256" key="3">
    <source>
        <dbReference type="ARBA" id="ARBA00022722"/>
    </source>
</evidence>
<evidence type="ECO:0000256" key="2">
    <source>
        <dbReference type="ARBA" id="ARBA00022694"/>
    </source>
</evidence>
<dbReference type="Pfam" id="PF01876">
    <property type="entry name" value="RNase_P_p30"/>
    <property type="match status" value="1"/>
</dbReference>
<comment type="subunit">
    <text evidence="6">Consists of a catalytic RNA component and at least 4-5 protein subunits.</text>
</comment>
<evidence type="ECO:0000256" key="6">
    <source>
        <dbReference type="HAMAP-Rule" id="MF_00756"/>
    </source>
</evidence>
<dbReference type="GO" id="GO:0005737">
    <property type="term" value="C:cytoplasm"/>
    <property type="evidence" value="ECO:0007669"/>
    <property type="project" value="UniProtKB-SubCell"/>
</dbReference>
<sequence length="245" mass="27335">MVEGYYDLCIRYLPEDDQEMERFLSLVTHFGFKGAGIAQVPNSKSVASYIGPRYSFFDLVHGVDIHEENPSKLHSQISRYAKKVDFVMVEGGADKLNRSAVEAANVNILSLPFGIKDGGLDHVIAKFAADRNIAIEFDVGSLIRYRGGKRVHAMSELGQRLMLARKFDVHMVLTSGARSIYDIRGPRELIALAGLFGMTKEEAIRSMTAIPAAILRTKRKTHGFIMDGVELIEEQAPPEKQEEFC</sequence>
<keyword evidence="2 6" id="KW-0819">tRNA processing</keyword>
<dbReference type="KEGG" id="mhz:Metho_1880"/>
<keyword evidence="5 6" id="KW-0378">Hydrolase</keyword>